<proteinExistence type="predicted"/>
<evidence type="ECO:0000313" key="4">
    <source>
        <dbReference type="Proteomes" id="UP000701853"/>
    </source>
</evidence>
<protein>
    <recommendedName>
        <fullName evidence="2">Aminotransferase-like plant mobile domain-containing protein</fullName>
    </recommendedName>
</protein>
<organism evidence="3 4">
    <name type="scientific">Gossypium anomalum</name>
    <dbReference type="NCBI Taxonomy" id="47600"/>
    <lineage>
        <taxon>Eukaryota</taxon>
        <taxon>Viridiplantae</taxon>
        <taxon>Streptophyta</taxon>
        <taxon>Embryophyta</taxon>
        <taxon>Tracheophyta</taxon>
        <taxon>Spermatophyta</taxon>
        <taxon>Magnoliopsida</taxon>
        <taxon>eudicotyledons</taxon>
        <taxon>Gunneridae</taxon>
        <taxon>Pentapetalae</taxon>
        <taxon>rosids</taxon>
        <taxon>malvids</taxon>
        <taxon>Malvales</taxon>
        <taxon>Malvaceae</taxon>
        <taxon>Malvoideae</taxon>
        <taxon>Gossypium</taxon>
    </lineage>
</organism>
<reference evidence="3 4" key="1">
    <citation type="journal article" date="2021" name="bioRxiv">
        <title>The Gossypium anomalum genome as a resource for cotton improvement and evolutionary analysis of hybrid incompatibility.</title>
        <authorList>
            <person name="Grover C.E."/>
            <person name="Yuan D."/>
            <person name="Arick M.A."/>
            <person name="Miller E.R."/>
            <person name="Hu G."/>
            <person name="Peterson D.G."/>
            <person name="Wendel J.F."/>
            <person name="Udall J.A."/>
        </authorList>
    </citation>
    <scope>NUCLEOTIDE SEQUENCE [LARGE SCALE GENOMIC DNA]</scope>
    <source>
        <strain evidence="3">JFW-Udall</strain>
        <tissue evidence="3">Leaf</tissue>
    </source>
</reference>
<comment type="caution">
    <text evidence="3">The sequence shown here is derived from an EMBL/GenBank/DDBJ whole genome shotgun (WGS) entry which is preliminary data.</text>
</comment>
<dbReference type="PANTHER" id="PTHR46033:SF8">
    <property type="entry name" value="PROTEIN MAINTENANCE OF MERISTEMS-LIKE"/>
    <property type="match status" value="1"/>
</dbReference>
<evidence type="ECO:0000256" key="1">
    <source>
        <dbReference type="SAM" id="MobiDB-lite"/>
    </source>
</evidence>
<accession>A0A8J5YVC3</accession>
<dbReference type="InterPro" id="IPR019557">
    <property type="entry name" value="AminoTfrase-like_pln_mobile"/>
</dbReference>
<dbReference type="Pfam" id="PF10536">
    <property type="entry name" value="PMD"/>
    <property type="match status" value="1"/>
</dbReference>
<evidence type="ECO:0000313" key="3">
    <source>
        <dbReference type="EMBL" id="KAG8493634.1"/>
    </source>
</evidence>
<dbReference type="Proteomes" id="UP000701853">
    <property type="component" value="Chromosome 5"/>
</dbReference>
<dbReference type="InterPro" id="IPR044824">
    <property type="entry name" value="MAIN-like"/>
</dbReference>
<name>A0A8J5YVC3_9ROSI</name>
<dbReference type="AlphaFoldDB" id="A0A8J5YVC3"/>
<sequence length="445" mass="51385">MAGSLIRLDKKHISVDQMTMSVDRVLQCYIRNMPGPPLPLIENYLQETERWRPETHTFHLPCGECTITSKDVQLQLRLPVDGYAVTGSAQSADWGSYATSFWVLFRIKLTEVGSRWQHCTGRCARRRDRIKPKLEDAYHYYNHGHGFAFHFYVLEWNYWVSYVGIPTSLEDIWLLLDQRSEAQFQWTPYEDPAIRPSDRVLRQFRFRKLILVEPKVLDDEHKINLQLLNTDCPRHWSEYIEMRENRYDYIPTREPIIVPELACVPEYMPWFRIHGKSYLLSEEERRRQICVPRERRGPLNLRRMDDDAGPSAAPTQSPGPSTAPTQPPGPTLQPTTPISQPFQIMPVLWQVGMHVLVHLRSQLLRVNRRSVGHRRTRDRRSSVGELFFLPIPIALWDSNTSAMGDANTSALIILSRWVILPAPTTRYPAGGTTISTGVTTTLAGS</sequence>
<feature type="compositionally biased region" description="Basic and acidic residues" evidence="1">
    <location>
        <begin position="296"/>
        <end position="306"/>
    </location>
</feature>
<evidence type="ECO:0000259" key="2">
    <source>
        <dbReference type="Pfam" id="PF10536"/>
    </source>
</evidence>
<feature type="region of interest" description="Disordered" evidence="1">
    <location>
        <begin position="296"/>
        <end position="337"/>
    </location>
</feature>
<gene>
    <name evidence="3" type="ORF">CXB51_011039</name>
</gene>
<keyword evidence="4" id="KW-1185">Reference proteome</keyword>
<dbReference type="EMBL" id="JAHUZN010000005">
    <property type="protein sequence ID" value="KAG8493634.1"/>
    <property type="molecule type" value="Genomic_DNA"/>
</dbReference>
<dbReference type="OrthoDB" id="1937804at2759"/>
<feature type="domain" description="Aminotransferase-like plant mobile" evidence="2">
    <location>
        <begin position="48"/>
        <end position="92"/>
    </location>
</feature>
<dbReference type="GO" id="GO:0010073">
    <property type="term" value="P:meristem maintenance"/>
    <property type="evidence" value="ECO:0007669"/>
    <property type="project" value="InterPro"/>
</dbReference>
<dbReference type="PANTHER" id="PTHR46033">
    <property type="entry name" value="PROTEIN MAIN-LIKE 2"/>
    <property type="match status" value="1"/>
</dbReference>